<comment type="caution">
    <text evidence="1">The sequence shown here is derived from an EMBL/GenBank/DDBJ whole genome shotgun (WGS) entry which is preliminary data.</text>
</comment>
<reference evidence="1 2" key="1">
    <citation type="journal article" date="2018" name="J. Microbiol.">
        <title>Bacillus spongiae sp. nov., isolated from sponge of Jeju Island.</title>
        <authorList>
            <person name="Lee G.E."/>
            <person name="Im W.T."/>
            <person name="Park J.S."/>
        </authorList>
    </citation>
    <scope>NUCLEOTIDE SEQUENCE [LARGE SCALE GENOMIC DNA]</scope>
    <source>
        <strain evidence="1 2">135PIL107-10</strain>
    </source>
</reference>
<proteinExistence type="predicted"/>
<keyword evidence="2" id="KW-1185">Reference proteome</keyword>
<name>A0ABU8HIL2_9BACI</name>
<dbReference type="EMBL" id="JBBAXC010000018">
    <property type="protein sequence ID" value="MEI5908981.1"/>
    <property type="molecule type" value="Genomic_DNA"/>
</dbReference>
<evidence type="ECO:0000313" key="1">
    <source>
        <dbReference type="EMBL" id="MEI5908981.1"/>
    </source>
</evidence>
<sequence length="78" mass="9145">MNHFYEGKNSKNMYVADYTVFGKVLNEASENIIDIYRENDEDYFSIGFENVQTIETDSIRMSSYINAFLPWLLEESPS</sequence>
<gene>
    <name evidence="1" type="ORF">WAK64_18185</name>
</gene>
<dbReference type="RefSeq" id="WP_336588428.1">
    <property type="nucleotide sequence ID" value="NZ_JBBAXC010000018.1"/>
</dbReference>
<accession>A0ABU8HIL2</accession>
<evidence type="ECO:0000313" key="2">
    <source>
        <dbReference type="Proteomes" id="UP001312865"/>
    </source>
</evidence>
<protein>
    <submittedName>
        <fullName evidence="1">Uncharacterized protein</fullName>
    </submittedName>
</protein>
<dbReference type="Proteomes" id="UP001312865">
    <property type="component" value="Unassembled WGS sequence"/>
</dbReference>
<organism evidence="1 2">
    <name type="scientific">Bacillus spongiae</name>
    <dbReference type="NCBI Taxonomy" id="2683610"/>
    <lineage>
        <taxon>Bacteria</taxon>
        <taxon>Bacillati</taxon>
        <taxon>Bacillota</taxon>
        <taxon>Bacilli</taxon>
        <taxon>Bacillales</taxon>
        <taxon>Bacillaceae</taxon>
        <taxon>Bacillus</taxon>
    </lineage>
</organism>